<dbReference type="Ensembl" id="ENSACIT00000015030.1">
    <property type="protein sequence ID" value="ENSACIP00000014638.1"/>
    <property type="gene ID" value="ENSACIG00000011289.1"/>
</dbReference>
<evidence type="ECO:0000256" key="5">
    <source>
        <dbReference type="ARBA" id="ARBA00023136"/>
    </source>
</evidence>
<dbReference type="GO" id="GO:0004896">
    <property type="term" value="F:cytokine receptor activity"/>
    <property type="evidence" value="ECO:0007669"/>
    <property type="project" value="TreeGrafter"/>
</dbReference>
<evidence type="ECO:0000256" key="1">
    <source>
        <dbReference type="ARBA" id="ARBA00004479"/>
    </source>
</evidence>
<evidence type="ECO:0000313" key="10">
    <source>
        <dbReference type="Ensembl" id="ENSACIP00000014638.1"/>
    </source>
</evidence>
<evidence type="ECO:0000256" key="3">
    <source>
        <dbReference type="ARBA" id="ARBA00022729"/>
    </source>
</evidence>
<evidence type="ECO:0000256" key="6">
    <source>
        <dbReference type="ARBA" id="ARBA00023170"/>
    </source>
</evidence>
<keyword evidence="3" id="KW-0732">Signal</keyword>
<dbReference type="Pfam" id="PF09067">
    <property type="entry name" value="EpoR_lig-bind"/>
    <property type="match status" value="1"/>
</dbReference>
<evidence type="ECO:0000256" key="4">
    <source>
        <dbReference type="ARBA" id="ARBA00022989"/>
    </source>
</evidence>
<protein>
    <submittedName>
        <fullName evidence="10">MPL proto-oncogene, thrombopoietin receptor</fullName>
    </submittedName>
</protein>
<name>A0A3Q0RY99_AMPCI</name>
<organism evidence="10 11">
    <name type="scientific">Amphilophus citrinellus</name>
    <name type="common">Midas cichlid</name>
    <name type="synonym">Cichlasoma citrinellum</name>
    <dbReference type="NCBI Taxonomy" id="61819"/>
    <lineage>
        <taxon>Eukaryota</taxon>
        <taxon>Metazoa</taxon>
        <taxon>Chordata</taxon>
        <taxon>Craniata</taxon>
        <taxon>Vertebrata</taxon>
        <taxon>Euteleostomi</taxon>
        <taxon>Actinopterygii</taxon>
        <taxon>Neopterygii</taxon>
        <taxon>Teleostei</taxon>
        <taxon>Neoteleostei</taxon>
        <taxon>Acanthomorphata</taxon>
        <taxon>Ovalentaria</taxon>
        <taxon>Cichlomorphae</taxon>
        <taxon>Cichliformes</taxon>
        <taxon>Cichlidae</taxon>
        <taxon>New World cichlids</taxon>
        <taxon>Cichlasomatinae</taxon>
        <taxon>Heroini</taxon>
        <taxon>Amphilophus</taxon>
    </lineage>
</organism>
<keyword evidence="2 8" id="KW-0812">Transmembrane</keyword>
<keyword evidence="11" id="KW-1185">Reference proteome</keyword>
<dbReference type="InterPro" id="IPR003961">
    <property type="entry name" value="FN3_dom"/>
</dbReference>
<evidence type="ECO:0000256" key="8">
    <source>
        <dbReference type="SAM" id="Phobius"/>
    </source>
</evidence>
<evidence type="ECO:0000256" key="2">
    <source>
        <dbReference type="ARBA" id="ARBA00022692"/>
    </source>
</evidence>
<keyword evidence="6" id="KW-0675">Receptor</keyword>
<reference evidence="10" key="1">
    <citation type="submission" date="2025-08" db="UniProtKB">
        <authorList>
            <consortium name="Ensembl"/>
        </authorList>
    </citation>
    <scope>IDENTIFICATION</scope>
</reference>
<keyword evidence="4 8" id="KW-1133">Transmembrane helix</keyword>
<dbReference type="CDD" id="cd00063">
    <property type="entry name" value="FN3"/>
    <property type="match status" value="2"/>
</dbReference>
<dbReference type="GeneTree" id="ENSGT00940000166530"/>
<reference evidence="10" key="2">
    <citation type="submission" date="2025-09" db="UniProtKB">
        <authorList>
            <consortium name="Ensembl"/>
        </authorList>
    </citation>
    <scope>IDENTIFICATION</scope>
</reference>
<dbReference type="SMART" id="SM00060">
    <property type="entry name" value="FN3"/>
    <property type="match status" value="2"/>
</dbReference>
<dbReference type="SUPFAM" id="SSF49265">
    <property type="entry name" value="Fibronectin type III"/>
    <property type="match status" value="4"/>
</dbReference>
<proteinExistence type="predicted"/>
<keyword evidence="7" id="KW-0325">Glycoprotein</keyword>
<dbReference type="InterPro" id="IPR015152">
    <property type="entry name" value="Growth/epo_recpt_lig-bind"/>
</dbReference>
<evidence type="ECO:0000313" key="11">
    <source>
        <dbReference type="Proteomes" id="UP000261340"/>
    </source>
</evidence>
<dbReference type="InterPro" id="IPR036116">
    <property type="entry name" value="FN3_sf"/>
</dbReference>
<dbReference type="AlphaFoldDB" id="A0A3Q0RY99"/>
<dbReference type="GO" id="GO:0009897">
    <property type="term" value="C:external side of plasma membrane"/>
    <property type="evidence" value="ECO:0007669"/>
    <property type="project" value="TreeGrafter"/>
</dbReference>
<sequence length="623" mass="70958">QLISLRFWSQMFYSCILIFSFIMFVITGTDVLLLKDEPNPKCFSRTMCDFICFFETEDNRTYDFFYTADQPPKRCEISVQRTEEGTFLHICSIPEGDILLYFEIYLEVTEPITNTTLYNRTLFVHKHVLLDPPTNVSLHSNGQVGQLNVSWHANILKYIQVKVKYGIEYSSGVRDTEREKEQVHDTVLDALTPGEEVKVQVKIKPTSVNDGPWSSWSHPVRAVVPQSTDDIALICFTSDLQNVTCHWNLSKYDEENNFKLLYQIGHSEPLRGTTWNECAADENITDLCCFHGERSKKVWVKLTKSSGPIRRIFYAKPFTLSNSVKTSPPTHLKRIQNNNKLCLEWEAPLPSLSTHLQYELDHQLKENKGWKVSEMVKGPKTDTCVEVPAGSQYRVRVRAKPAGHIYFGYWSDWSDMLQGETPSDTVVIIIVTALCFMYISKLKQYFWPPIPNPEKVLQGFLIEINRNKRDPPVLAKQCSEETTTSLVEIMSEEEVSGLRKTSEEFSELLSSEGSFTSSELVDGSPVTEVFPDYVTLNKNSIFLCPQGNTYIYEQVIEKGDPEIEDEYLPTCQCSCSDGSVCVSPCLCSDLLNHSYLPLAEPADKFSCNVTAARSPGNIYTNFP</sequence>
<feature type="domain" description="Fibronectin type-III" evidence="9">
    <location>
        <begin position="325"/>
        <end position="424"/>
    </location>
</feature>
<dbReference type="InterPro" id="IPR013783">
    <property type="entry name" value="Ig-like_fold"/>
</dbReference>
<dbReference type="Gene3D" id="2.60.40.10">
    <property type="entry name" value="Immunoglobulins"/>
    <property type="match status" value="4"/>
</dbReference>
<comment type="subcellular location">
    <subcellularLocation>
        <location evidence="1">Membrane</location>
        <topology evidence="1">Single-pass type I membrane protein</topology>
    </subcellularLocation>
</comment>
<feature type="domain" description="Fibronectin type-III" evidence="9">
    <location>
        <begin position="132"/>
        <end position="227"/>
    </location>
</feature>
<dbReference type="PANTHER" id="PTHR23037">
    <property type="entry name" value="CYTOKINE RECEPTOR"/>
    <property type="match status" value="1"/>
</dbReference>
<keyword evidence="5 8" id="KW-0472">Membrane</keyword>
<evidence type="ECO:0000256" key="7">
    <source>
        <dbReference type="ARBA" id="ARBA00023180"/>
    </source>
</evidence>
<evidence type="ECO:0000259" key="9">
    <source>
        <dbReference type="PROSITE" id="PS50853"/>
    </source>
</evidence>
<feature type="transmembrane region" description="Helical" evidence="8">
    <location>
        <begin position="12"/>
        <end position="34"/>
    </location>
</feature>
<dbReference type="Proteomes" id="UP000261340">
    <property type="component" value="Unplaced"/>
</dbReference>
<accession>A0A3Q0RY99</accession>
<dbReference type="PANTHER" id="PTHR23037:SF34">
    <property type="entry name" value="THROMBOPOIETIN RECEPTOR ISOFORM X1"/>
    <property type="match status" value="1"/>
</dbReference>
<dbReference type="PROSITE" id="PS50853">
    <property type="entry name" value="FN3"/>
    <property type="match status" value="2"/>
</dbReference>